<dbReference type="PANTHER" id="PTHR33121">
    <property type="entry name" value="CYCLIC DI-GMP PHOSPHODIESTERASE PDEF"/>
    <property type="match status" value="1"/>
</dbReference>
<dbReference type="PROSITE" id="PS50883">
    <property type="entry name" value="EAL"/>
    <property type="match status" value="1"/>
</dbReference>
<dbReference type="InterPro" id="IPR001633">
    <property type="entry name" value="EAL_dom"/>
</dbReference>
<dbReference type="AlphaFoldDB" id="A0A158DWV3"/>
<evidence type="ECO:0000259" key="1">
    <source>
        <dbReference type="PROSITE" id="PS50883"/>
    </source>
</evidence>
<gene>
    <name evidence="2" type="ORF">AWB77_05827</name>
</gene>
<evidence type="ECO:0000313" key="2">
    <source>
        <dbReference type="EMBL" id="SAK98197.1"/>
    </source>
</evidence>
<dbReference type="STRING" id="1777138.AWB77_05827"/>
<reference evidence="2" key="1">
    <citation type="submission" date="2016-01" db="EMBL/GenBank/DDBJ databases">
        <authorList>
            <person name="Peeters C."/>
        </authorList>
    </citation>
    <scope>NUCLEOTIDE SEQUENCE</scope>
    <source>
        <strain evidence="2">LMG 29320</strain>
    </source>
</reference>
<feature type="domain" description="EAL" evidence="1">
    <location>
        <begin position="54"/>
        <end position="303"/>
    </location>
</feature>
<dbReference type="SUPFAM" id="SSF141868">
    <property type="entry name" value="EAL domain-like"/>
    <property type="match status" value="1"/>
</dbReference>
<accession>A0A158DWV3</accession>
<dbReference type="OrthoDB" id="9813903at2"/>
<evidence type="ECO:0000313" key="3">
    <source>
        <dbReference type="Proteomes" id="UP000054903"/>
    </source>
</evidence>
<dbReference type="PANTHER" id="PTHR33121:SF76">
    <property type="entry name" value="SIGNALING PROTEIN"/>
    <property type="match status" value="1"/>
</dbReference>
<dbReference type="SMART" id="SM00052">
    <property type="entry name" value="EAL"/>
    <property type="match status" value="1"/>
</dbReference>
<proteinExistence type="predicted"/>
<dbReference type="Gene3D" id="3.30.450.20">
    <property type="entry name" value="PAS domain"/>
    <property type="match status" value="1"/>
</dbReference>
<dbReference type="Gene3D" id="3.20.20.450">
    <property type="entry name" value="EAL domain"/>
    <property type="match status" value="1"/>
</dbReference>
<keyword evidence="3" id="KW-1185">Reference proteome</keyword>
<dbReference type="Proteomes" id="UP000054903">
    <property type="component" value="Unassembled WGS sequence"/>
</dbReference>
<organism evidence="2 3">
    <name type="scientific">Caballeronia fortuita</name>
    <dbReference type="NCBI Taxonomy" id="1777138"/>
    <lineage>
        <taxon>Bacteria</taxon>
        <taxon>Pseudomonadati</taxon>
        <taxon>Pseudomonadota</taxon>
        <taxon>Betaproteobacteria</taxon>
        <taxon>Burkholderiales</taxon>
        <taxon>Burkholderiaceae</taxon>
        <taxon>Caballeronia</taxon>
    </lineage>
</organism>
<dbReference type="Pfam" id="PF00563">
    <property type="entry name" value="EAL"/>
    <property type="match status" value="1"/>
</dbReference>
<dbReference type="CDD" id="cd01948">
    <property type="entry name" value="EAL"/>
    <property type="match status" value="1"/>
</dbReference>
<dbReference type="EMBL" id="FCNX02000018">
    <property type="protein sequence ID" value="SAK98197.1"/>
    <property type="molecule type" value="Genomic_DNA"/>
</dbReference>
<sequence length="462" mass="49813">MERIDDRAAQVYARPADIVLIPNETRDCRAVHRPDCCLVRSSARARFPHSVLPRVNVLAAHPEIVDGITLRTHLQPIYSLPHQREVGYEALLRGDAGGGALVGPFDLFGRAIVAGALTELDRMSHLTHLRNAAPMLPAAHWLFININPATFTAPGYAARLASATRAAGLAPEQLVIEVLESGGTDVADIARATHAFRAQGFLVAVDDFGAGHSNIDRLLTLRPDIVKLDRSLVRAKSAHMRDALMPKLVDLLHESGMFVVAEGIETGEDLMLAARSNVDFVQGYLLGMPSAQLAGRGAATPIIEDVFDTLAQMRRTERLASDLLLLPYRAGLTHAARRFASGATTEAACADLLALPCTLSCFFLDQAGREFLPGLAGAAAKTRTQRFAPIADPSTGRWDNRPYFVDAHAKPQQVVTSAPYLSVTGTSLCVTLTISTQRASKPVVIGADLDWRSLTEEAPAIF</sequence>
<comment type="caution">
    <text evidence="2">The sequence shown here is derived from an EMBL/GenBank/DDBJ whole genome shotgun (WGS) entry which is preliminary data.</text>
</comment>
<name>A0A158DWV3_9BURK</name>
<dbReference type="InterPro" id="IPR035919">
    <property type="entry name" value="EAL_sf"/>
</dbReference>
<dbReference type="GO" id="GO:0071111">
    <property type="term" value="F:cyclic-guanylate-specific phosphodiesterase activity"/>
    <property type="evidence" value="ECO:0007669"/>
    <property type="project" value="InterPro"/>
</dbReference>
<protein>
    <submittedName>
        <fullName evidence="2">Diguanylate phosphodiesterase</fullName>
    </submittedName>
</protein>
<dbReference type="InterPro" id="IPR050706">
    <property type="entry name" value="Cyclic-di-GMP_PDE-like"/>
</dbReference>